<dbReference type="EMBL" id="JACHMI010000001">
    <property type="protein sequence ID" value="MBB6545453.1"/>
    <property type="molecule type" value="Genomic_DNA"/>
</dbReference>
<evidence type="ECO:0000313" key="1">
    <source>
        <dbReference type="EMBL" id="MBB6545453.1"/>
    </source>
</evidence>
<protein>
    <submittedName>
        <fullName evidence="1">Uncharacterized protein</fullName>
    </submittedName>
</protein>
<sequence>MGSEVRVRAIFRVAGQVDFLQKSGEKRTADFGEPF</sequence>
<accession>A0A7X0NL65</accession>
<keyword evidence="2" id="KW-1185">Reference proteome</keyword>
<dbReference type="Proteomes" id="UP000565579">
    <property type="component" value="Unassembled WGS sequence"/>
</dbReference>
<name>A0A7X0NL65_9ACTN</name>
<evidence type="ECO:0000313" key="2">
    <source>
        <dbReference type="Proteomes" id="UP000565579"/>
    </source>
</evidence>
<organism evidence="1 2">
    <name type="scientific">Nonomuraea rubra</name>
    <dbReference type="NCBI Taxonomy" id="46180"/>
    <lineage>
        <taxon>Bacteria</taxon>
        <taxon>Bacillati</taxon>
        <taxon>Actinomycetota</taxon>
        <taxon>Actinomycetes</taxon>
        <taxon>Streptosporangiales</taxon>
        <taxon>Streptosporangiaceae</taxon>
        <taxon>Nonomuraea</taxon>
    </lineage>
</organism>
<gene>
    <name evidence="1" type="ORF">HD593_000248</name>
</gene>
<proteinExistence type="predicted"/>
<comment type="caution">
    <text evidence="1">The sequence shown here is derived from an EMBL/GenBank/DDBJ whole genome shotgun (WGS) entry which is preliminary data.</text>
</comment>
<reference evidence="1 2" key="1">
    <citation type="submission" date="2020-08" db="EMBL/GenBank/DDBJ databases">
        <title>Sequencing the genomes of 1000 actinobacteria strains.</title>
        <authorList>
            <person name="Klenk H.-P."/>
        </authorList>
    </citation>
    <scope>NUCLEOTIDE SEQUENCE [LARGE SCALE GENOMIC DNA]</scope>
    <source>
        <strain evidence="1 2">DSM 43768</strain>
    </source>
</reference>
<dbReference type="AlphaFoldDB" id="A0A7X0NL65"/>